<accession>A0ABD2JD62</accession>
<reference evidence="2 3" key="1">
    <citation type="submission" date="2024-10" db="EMBL/GenBank/DDBJ databases">
        <authorList>
            <person name="Kim D."/>
        </authorList>
    </citation>
    <scope>NUCLEOTIDE SEQUENCE [LARGE SCALE GENOMIC DNA]</scope>
    <source>
        <strain evidence="2">Taebaek</strain>
    </source>
</reference>
<dbReference type="Proteomes" id="UP001620645">
    <property type="component" value="Unassembled WGS sequence"/>
</dbReference>
<sequence length="178" mass="20191">MPKSSSNQMPQLQQQQSKSPPDKRPKLHRQQQQQKSSPPEMPSALLKNIKLYNRPPPSIRIPKGTTPKRSGHVVRSPTNPTINYQGQEDWCLSTKSDALDLTHFHDIDSILDSTLHAIVGRPVAPFLQQRLNSRPLFHHLRQQQQKFVLGVDGQAFPRVGPHLNAYFGDVKDEGLNEE</sequence>
<evidence type="ECO:0000313" key="3">
    <source>
        <dbReference type="Proteomes" id="UP001620645"/>
    </source>
</evidence>
<feature type="compositionally biased region" description="Low complexity" evidence="1">
    <location>
        <begin position="1"/>
        <end position="19"/>
    </location>
</feature>
<protein>
    <submittedName>
        <fullName evidence="2">Uncharacterized protein</fullName>
    </submittedName>
</protein>
<gene>
    <name evidence="2" type="ORF">niasHS_009963</name>
</gene>
<dbReference type="EMBL" id="JBICCN010000157">
    <property type="protein sequence ID" value="KAL3088512.1"/>
    <property type="molecule type" value="Genomic_DNA"/>
</dbReference>
<keyword evidence="3" id="KW-1185">Reference proteome</keyword>
<organism evidence="2 3">
    <name type="scientific">Heterodera schachtii</name>
    <name type="common">Sugarbeet cyst nematode worm</name>
    <name type="synonym">Tylenchus schachtii</name>
    <dbReference type="NCBI Taxonomy" id="97005"/>
    <lineage>
        <taxon>Eukaryota</taxon>
        <taxon>Metazoa</taxon>
        <taxon>Ecdysozoa</taxon>
        <taxon>Nematoda</taxon>
        <taxon>Chromadorea</taxon>
        <taxon>Rhabditida</taxon>
        <taxon>Tylenchina</taxon>
        <taxon>Tylenchomorpha</taxon>
        <taxon>Tylenchoidea</taxon>
        <taxon>Heteroderidae</taxon>
        <taxon>Heteroderinae</taxon>
        <taxon>Heterodera</taxon>
    </lineage>
</organism>
<comment type="caution">
    <text evidence="2">The sequence shown here is derived from an EMBL/GenBank/DDBJ whole genome shotgun (WGS) entry which is preliminary data.</text>
</comment>
<evidence type="ECO:0000256" key="1">
    <source>
        <dbReference type="SAM" id="MobiDB-lite"/>
    </source>
</evidence>
<name>A0ABD2JD62_HETSC</name>
<dbReference type="AlphaFoldDB" id="A0ABD2JD62"/>
<proteinExistence type="predicted"/>
<evidence type="ECO:0000313" key="2">
    <source>
        <dbReference type="EMBL" id="KAL3088512.1"/>
    </source>
</evidence>
<feature type="region of interest" description="Disordered" evidence="1">
    <location>
        <begin position="1"/>
        <end position="79"/>
    </location>
</feature>